<dbReference type="SUPFAM" id="SSF48225">
    <property type="entry name" value="Seven-hairpin glycosidases"/>
    <property type="match status" value="1"/>
</dbReference>
<reference evidence="20 21" key="1">
    <citation type="submission" date="2020-01" db="EMBL/GenBank/DDBJ databases">
        <title>Aspergillus terreus IFO 6365 whole genome shotgun sequence.</title>
        <authorList>
            <person name="Kanamasa S."/>
            <person name="Takahashi H."/>
        </authorList>
    </citation>
    <scope>NUCLEOTIDE SEQUENCE [LARGE SCALE GENOMIC DNA]</scope>
    <source>
        <strain evidence="20 21">IFO 6365</strain>
    </source>
</reference>
<keyword evidence="17" id="KW-0106">Calcium</keyword>
<dbReference type="EMBL" id="BLJY01000003">
    <property type="protein sequence ID" value="GFF14583.1"/>
    <property type="molecule type" value="Genomic_DNA"/>
</dbReference>
<comment type="cofactor">
    <cofactor evidence="2">
        <name>Mg(2+)</name>
        <dbReference type="ChEBI" id="CHEBI:18420"/>
    </cofactor>
</comment>
<dbReference type="GO" id="GO:0005783">
    <property type="term" value="C:endoplasmic reticulum"/>
    <property type="evidence" value="ECO:0007669"/>
    <property type="project" value="TreeGrafter"/>
</dbReference>
<dbReference type="GO" id="GO:0005975">
    <property type="term" value="P:carbohydrate metabolic process"/>
    <property type="evidence" value="ECO:0007669"/>
    <property type="project" value="InterPro"/>
</dbReference>
<keyword evidence="11 19" id="KW-0326">Glycosidase</keyword>
<dbReference type="AlphaFoldDB" id="A0A5M3YTP9"/>
<dbReference type="InterPro" id="IPR001382">
    <property type="entry name" value="Glyco_hydro_47"/>
</dbReference>
<comment type="pathway">
    <text evidence="4">Protein modification; protein glycosylation.</text>
</comment>
<dbReference type="InterPro" id="IPR050749">
    <property type="entry name" value="Glycosyl_Hydrolase_47"/>
</dbReference>
<keyword evidence="12" id="KW-0968">Cytoplasmic vesicle</keyword>
<dbReference type="EC" id="3.2.1.-" evidence="19"/>
<evidence type="ECO:0000256" key="9">
    <source>
        <dbReference type="ARBA" id="ARBA00023157"/>
    </source>
</evidence>
<evidence type="ECO:0000256" key="19">
    <source>
        <dbReference type="RuleBase" id="RU361193"/>
    </source>
</evidence>
<keyword evidence="9 18" id="KW-1015">Disulfide bond</keyword>
<evidence type="ECO:0000256" key="18">
    <source>
        <dbReference type="PIRSR" id="PIRSR601382-3"/>
    </source>
</evidence>
<dbReference type="GO" id="GO:0005509">
    <property type="term" value="F:calcium ion binding"/>
    <property type="evidence" value="ECO:0007669"/>
    <property type="project" value="InterPro"/>
</dbReference>
<comment type="similarity">
    <text evidence="5 19">Belongs to the glycosyl hydrolase 47 family.</text>
</comment>
<dbReference type="InterPro" id="IPR036026">
    <property type="entry name" value="Seven-hairpin_glycosidases"/>
</dbReference>
<comment type="caution">
    <text evidence="20">The sequence shown here is derived from an EMBL/GenBank/DDBJ whole genome shotgun (WGS) entry which is preliminary data.</text>
</comment>
<comment type="catalytic activity">
    <reaction evidence="15">
        <text>N(4)-(alpha-D-Man-(1-&gt;2)-alpha-D-Man-(1-&gt;2)-alpha-D-Man-(1-&gt;3)-[alpha-D-Man-(1-&gt;2)-alpha-D-Man-(1-&gt;3)-[alpha-D-Man-(1-&gt;2)-alpha-D-Man-(1-&gt;6)]-alpha-D-Man-(1-&gt;6)]-beta-D-Man-(1-&gt;4)-beta-D-GlcNAc-(1-&gt;4)-beta-D-GlcNAc)-L-asparaginyl-[protein] (N-glucan mannose isomer 9A1,2,3B1,2,3) + 4 H2O = N(4)-(alpha-D-Man-(1-&gt;3)-[alpha-D-Man-(1-&gt;3)-[alpha-D-Man-(1-&gt;6)]-alpha-D-Man-(1-&gt;6)]-beta-D-Man-(1-&gt;4)-beta-D-GlcNAc-(1-&gt;4)-beta-D-GlcNAc)-L-asparaginyl-[protein] (N-glucan mannose isomer 5A1,2) + 4 beta-D-mannose</text>
        <dbReference type="Rhea" id="RHEA:56008"/>
        <dbReference type="Rhea" id="RHEA-COMP:14356"/>
        <dbReference type="Rhea" id="RHEA-COMP:14367"/>
        <dbReference type="ChEBI" id="CHEBI:15377"/>
        <dbReference type="ChEBI" id="CHEBI:28563"/>
        <dbReference type="ChEBI" id="CHEBI:59087"/>
        <dbReference type="ChEBI" id="CHEBI:139493"/>
        <dbReference type="EC" id="3.2.1.113"/>
    </reaction>
</comment>
<evidence type="ECO:0000256" key="10">
    <source>
        <dbReference type="ARBA" id="ARBA00023180"/>
    </source>
</evidence>
<comment type="cofactor">
    <cofactor evidence="1 17">
        <name>Ca(2+)</name>
        <dbReference type="ChEBI" id="CHEBI:29108"/>
    </cofactor>
</comment>
<keyword evidence="8 19" id="KW-0378">Hydrolase</keyword>
<evidence type="ECO:0000256" key="1">
    <source>
        <dbReference type="ARBA" id="ARBA00001913"/>
    </source>
</evidence>
<dbReference type="GO" id="GO:0060205">
    <property type="term" value="C:cytoplasmic vesicle lumen"/>
    <property type="evidence" value="ECO:0007669"/>
    <property type="project" value="UniProtKB-SubCell"/>
</dbReference>
<gene>
    <name evidence="20" type="ORF">ATEIFO6365_0003064900</name>
</gene>
<comment type="subcellular location">
    <subcellularLocation>
        <location evidence="3">Cytoplasmic vesicle lumen</location>
    </subcellularLocation>
</comment>
<evidence type="ECO:0000313" key="21">
    <source>
        <dbReference type="Proteomes" id="UP000452235"/>
    </source>
</evidence>
<feature type="active site" description="Proton donor" evidence="16">
    <location>
        <position position="374"/>
    </location>
</feature>
<evidence type="ECO:0000256" key="7">
    <source>
        <dbReference type="ARBA" id="ARBA00022729"/>
    </source>
</evidence>
<evidence type="ECO:0000256" key="2">
    <source>
        <dbReference type="ARBA" id="ARBA00001946"/>
    </source>
</evidence>
<dbReference type="Pfam" id="PF01532">
    <property type="entry name" value="Glyco_hydro_47"/>
    <property type="match status" value="1"/>
</dbReference>
<evidence type="ECO:0000256" key="17">
    <source>
        <dbReference type="PIRSR" id="PIRSR601382-2"/>
    </source>
</evidence>
<dbReference type="GO" id="GO:0016020">
    <property type="term" value="C:membrane"/>
    <property type="evidence" value="ECO:0007669"/>
    <property type="project" value="InterPro"/>
</dbReference>
<name>A0A5M3YTP9_ASPTE</name>
<keyword evidence="10" id="KW-0325">Glycoprotein</keyword>
<feature type="active site" evidence="16">
    <location>
        <position position="266"/>
    </location>
</feature>
<feature type="binding site" evidence="17">
    <location>
        <position position="500"/>
    </location>
    <ligand>
        <name>Ca(2+)</name>
        <dbReference type="ChEBI" id="CHEBI:29108"/>
    </ligand>
</feature>
<dbReference type="PANTHER" id="PTHR11742:SF101">
    <property type="entry name" value="MANNOSYL-OLIGOSACCHARIDE ALPHA-1,2-MANNOSIDASE 1B"/>
    <property type="match status" value="1"/>
</dbReference>
<dbReference type="GO" id="GO:0004571">
    <property type="term" value="F:mannosyl-oligosaccharide 1,2-alpha-mannosidase activity"/>
    <property type="evidence" value="ECO:0007669"/>
    <property type="project" value="UniProtKB-EC"/>
</dbReference>
<evidence type="ECO:0000256" key="3">
    <source>
        <dbReference type="ARBA" id="ARBA00004321"/>
    </source>
</evidence>
<dbReference type="InterPro" id="IPR012341">
    <property type="entry name" value="6hp_glycosidase-like_sf"/>
</dbReference>
<dbReference type="GO" id="GO:0036503">
    <property type="term" value="P:ERAD pathway"/>
    <property type="evidence" value="ECO:0007669"/>
    <property type="project" value="UniProtKB-ARBA"/>
</dbReference>
<sequence>MHLPSLSLPLAAFTLVTPSLAYPYYRTEQPLQNNLAQSRANTIKEAFSHAWDGYKKYAYPHDELHPVSNGYGDSRNGWGASAVDALSTAIIMRNATIVNQILDHIAQVDYSKTNDTVSLFETTIRYLGGMLSGYDLLKGPASGLVRDSKKVDMLLTQSKKLADVLKFAFDTPSGVPYNNININTHGNDGATSNGLAVTGTLVLEWTRLSDLTGDDEYAKLSQKAESYLLKPQPASSEPFPGLVGSHISIETGEFTDAQVSWNGGDDSFYEYLIKMYVYDPKAFGEYKDRWEAAAQSSMEHLASHPSTRPDLTFLASYNDGKLGLSSQHLTCFDGGSFLLGGTVLDNDDYINFGLDLVKGCHETYNATLTGIGPESFAWDPNSVPSNQKALYEKAGFYIQSGAYILRPEVIESFYYAYRITGEEQYREWIWNAFIAINKYCRTSSGFAGLQDVNAANGGGRYDNQESFLFAEVMKYVYLAHSGDAEWQVQRGDGNKFVFNTEAHPFRIPDIMCGPSRPSTGNRIAIMFPSATTMSPYSLSFREIESGVTQAVFRLTDASTYNCFQGCSGIDLRIERHGDLTTKVPTAPLHHFRLRPLPTADPSAVEVVLPERLDLGISETGIVGRQVTVTVEGMMGRGIVGFD</sequence>
<evidence type="ECO:0000256" key="12">
    <source>
        <dbReference type="ARBA" id="ARBA00023329"/>
    </source>
</evidence>
<evidence type="ECO:0000256" key="5">
    <source>
        <dbReference type="ARBA" id="ARBA00007658"/>
    </source>
</evidence>
<evidence type="ECO:0000256" key="8">
    <source>
        <dbReference type="ARBA" id="ARBA00022801"/>
    </source>
</evidence>
<accession>A0A5M3YTP9</accession>
<keyword evidence="17" id="KW-0479">Metal-binding</keyword>
<comment type="function">
    <text evidence="13">Involved in the maturation of Asn-linked oligosaccharides. Progressively trims alpha-1,2-linked mannose residues from Man(9)GlcNAc(2) to produce Man(5)GlcNAc(2).</text>
</comment>
<dbReference type="Gene3D" id="1.50.10.10">
    <property type="match status" value="1"/>
</dbReference>
<comment type="subunit">
    <text evidence="6">Monomer.</text>
</comment>
<protein>
    <recommendedName>
        <fullName evidence="19">alpha-1,2-Mannosidase</fullName>
        <ecNumber evidence="19">3.2.1.-</ecNumber>
    </recommendedName>
</protein>
<feature type="active site" description="Proton donor" evidence="16">
    <location>
        <position position="121"/>
    </location>
</feature>
<evidence type="ECO:0000256" key="4">
    <source>
        <dbReference type="ARBA" id="ARBA00004922"/>
    </source>
</evidence>
<evidence type="ECO:0000313" key="20">
    <source>
        <dbReference type="EMBL" id="GFF14583.1"/>
    </source>
</evidence>
<dbReference type="OrthoDB" id="8118055at2759"/>
<feature type="disulfide bond" evidence="18">
    <location>
        <begin position="331"/>
        <end position="360"/>
    </location>
</feature>
<evidence type="ECO:0000256" key="6">
    <source>
        <dbReference type="ARBA" id="ARBA00011245"/>
    </source>
</evidence>
<dbReference type="UniPathway" id="UPA00378"/>
<comment type="catalytic activity">
    <reaction evidence="14">
        <text>N(4)-(alpha-D-Man-(1-&gt;2)-alpha-D-Man-(1-&gt;2)-alpha-D-Man-(1-&gt;3)-[alpha-D-Man-(1-&gt;3)-[alpha-D-Man-(1-&gt;2)-alpha-D-Man-(1-&gt;6)]-alpha-D-Man-(1-&gt;6)]-beta-D-Man-(1-&gt;4)-beta-D-GlcNAc-(1-&gt;4)-beta-D-GlcNAc)-L-asparaginyl-[protein] (N-glucan mannose isomer 8A1,2,3B1,3) + 3 H2O = N(4)-(alpha-D-Man-(1-&gt;3)-[alpha-D-Man-(1-&gt;3)-[alpha-D-Man-(1-&gt;6)]-alpha-D-Man-(1-&gt;6)]-beta-D-Man-(1-&gt;4)-beta-D-GlcNAc-(1-&gt;4)-beta-D-GlcNAc)-L-asparaginyl-[protein] (N-glucan mannose isomer 5A1,2) + 3 beta-D-mannose</text>
        <dbReference type="Rhea" id="RHEA:56028"/>
        <dbReference type="Rhea" id="RHEA-COMP:14358"/>
        <dbReference type="Rhea" id="RHEA-COMP:14367"/>
        <dbReference type="ChEBI" id="CHEBI:15377"/>
        <dbReference type="ChEBI" id="CHEBI:28563"/>
        <dbReference type="ChEBI" id="CHEBI:59087"/>
        <dbReference type="ChEBI" id="CHEBI:60628"/>
        <dbReference type="EC" id="3.2.1.113"/>
    </reaction>
</comment>
<evidence type="ECO:0000256" key="15">
    <source>
        <dbReference type="ARBA" id="ARBA00048605"/>
    </source>
</evidence>
<feature type="active site" evidence="16">
    <location>
        <position position="408"/>
    </location>
</feature>
<dbReference type="PANTHER" id="PTHR11742">
    <property type="entry name" value="MANNOSYL-OLIGOSACCHARIDE ALPHA-1,2-MANNOSIDASE-RELATED"/>
    <property type="match status" value="1"/>
</dbReference>
<dbReference type="PRINTS" id="PR00747">
    <property type="entry name" value="GLYHDRLASE47"/>
</dbReference>
<dbReference type="Proteomes" id="UP000452235">
    <property type="component" value="Unassembled WGS sequence"/>
</dbReference>
<evidence type="ECO:0000256" key="16">
    <source>
        <dbReference type="PIRSR" id="PIRSR601382-1"/>
    </source>
</evidence>
<evidence type="ECO:0000256" key="14">
    <source>
        <dbReference type="ARBA" id="ARBA00047669"/>
    </source>
</evidence>
<keyword evidence="7" id="KW-0732">Signal</keyword>
<proteinExistence type="inferred from homology"/>
<dbReference type="FunFam" id="1.50.10.10:FF:000047">
    <property type="entry name" value="Mannosyl-oligosaccharide alpha-1,2-mannosidase"/>
    <property type="match status" value="1"/>
</dbReference>
<organism evidence="20 21">
    <name type="scientific">Aspergillus terreus</name>
    <dbReference type="NCBI Taxonomy" id="33178"/>
    <lineage>
        <taxon>Eukaryota</taxon>
        <taxon>Fungi</taxon>
        <taxon>Dikarya</taxon>
        <taxon>Ascomycota</taxon>
        <taxon>Pezizomycotina</taxon>
        <taxon>Eurotiomycetes</taxon>
        <taxon>Eurotiomycetidae</taxon>
        <taxon>Eurotiales</taxon>
        <taxon>Aspergillaceae</taxon>
        <taxon>Aspergillus</taxon>
        <taxon>Aspergillus subgen. Circumdati</taxon>
    </lineage>
</organism>
<evidence type="ECO:0000256" key="11">
    <source>
        <dbReference type="ARBA" id="ARBA00023295"/>
    </source>
</evidence>
<evidence type="ECO:0000256" key="13">
    <source>
        <dbReference type="ARBA" id="ARBA00024790"/>
    </source>
</evidence>
<dbReference type="VEuPathDB" id="FungiDB:ATEG_00658"/>
<keyword evidence="21" id="KW-1185">Reference proteome</keyword>